<name>A0AAU9K627_9CILI</name>
<evidence type="ECO:0000313" key="3">
    <source>
        <dbReference type="EMBL" id="CAG9333919.1"/>
    </source>
</evidence>
<evidence type="ECO:0000313" key="4">
    <source>
        <dbReference type="Proteomes" id="UP001162131"/>
    </source>
</evidence>
<dbReference type="EMBL" id="CAJZBQ010000057">
    <property type="protein sequence ID" value="CAG9333919.1"/>
    <property type="molecule type" value="Genomic_DNA"/>
</dbReference>
<feature type="region of interest" description="Disordered" evidence="2">
    <location>
        <begin position="156"/>
        <end position="191"/>
    </location>
</feature>
<sequence length="212" mass="24032">MKTAFAQSFTSPKEEESLTSQVSLNTTNLGDMDINLALSARFQGLTPLEIKKMGYTIQQSIKNMQSQIESVQAESQNSYKEIELLEDEFSQVSEERNVFKDGYSKEVRSRIDMQDKYYSVPKVDDRFFFLTEAFSRPSTQSKSSRNLPLNNQFSATSITNAPFNRNRNTSSANPGPRLSTPYSFQTSPRPKTSVRVLRPTFSASGFNFLLPK</sequence>
<dbReference type="Proteomes" id="UP001162131">
    <property type="component" value="Unassembled WGS sequence"/>
</dbReference>
<reference evidence="3" key="1">
    <citation type="submission" date="2021-09" db="EMBL/GenBank/DDBJ databases">
        <authorList>
            <consortium name="AG Swart"/>
            <person name="Singh M."/>
            <person name="Singh A."/>
            <person name="Seah K."/>
            <person name="Emmerich C."/>
        </authorList>
    </citation>
    <scope>NUCLEOTIDE SEQUENCE</scope>
    <source>
        <strain evidence="3">ATCC30299</strain>
    </source>
</reference>
<comment type="caution">
    <text evidence="3">The sequence shown here is derived from an EMBL/GenBank/DDBJ whole genome shotgun (WGS) entry which is preliminary data.</text>
</comment>
<evidence type="ECO:0000256" key="1">
    <source>
        <dbReference type="SAM" id="Coils"/>
    </source>
</evidence>
<proteinExistence type="predicted"/>
<dbReference type="AlphaFoldDB" id="A0AAU9K627"/>
<organism evidence="3 4">
    <name type="scientific">Blepharisma stoltei</name>
    <dbReference type="NCBI Taxonomy" id="1481888"/>
    <lineage>
        <taxon>Eukaryota</taxon>
        <taxon>Sar</taxon>
        <taxon>Alveolata</taxon>
        <taxon>Ciliophora</taxon>
        <taxon>Postciliodesmatophora</taxon>
        <taxon>Heterotrichea</taxon>
        <taxon>Heterotrichida</taxon>
        <taxon>Blepharismidae</taxon>
        <taxon>Blepharisma</taxon>
    </lineage>
</organism>
<feature type="compositionally biased region" description="Polar residues" evidence="2">
    <location>
        <begin position="1"/>
        <end position="11"/>
    </location>
</feature>
<evidence type="ECO:0000256" key="2">
    <source>
        <dbReference type="SAM" id="MobiDB-lite"/>
    </source>
</evidence>
<feature type="region of interest" description="Disordered" evidence="2">
    <location>
        <begin position="1"/>
        <end position="20"/>
    </location>
</feature>
<feature type="coiled-coil region" evidence="1">
    <location>
        <begin position="61"/>
        <end position="88"/>
    </location>
</feature>
<keyword evidence="1" id="KW-0175">Coiled coil</keyword>
<keyword evidence="4" id="KW-1185">Reference proteome</keyword>
<gene>
    <name evidence="3" type="ORF">BSTOLATCC_MIC59728</name>
</gene>
<feature type="compositionally biased region" description="Polar residues" evidence="2">
    <location>
        <begin position="180"/>
        <end position="190"/>
    </location>
</feature>
<protein>
    <submittedName>
        <fullName evidence="3">Uncharacterized protein</fullName>
    </submittedName>
</protein>
<accession>A0AAU9K627</accession>
<feature type="compositionally biased region" description="Polar residues" evidence="2">
    <location>
        <begin position="156"/>
        <end position="173"/>
    </location>
</feature>